<keyword evidence="3" id="KW-1185">Reference proteome</keyword>
<evidence type="ECO:0000313" key="3">
    <source>
        <dbReference type="Proteomes" id="UP000297777"/>
    </source>
</evidence>
<dbReference type="EMBL" id="PQXH01000006">
    <property type="protein sequence ID" value="TGO19031.1"/>
    <property type="molecule type" value="Genomic_DNA"/>
</dbReference>
<proteinExistence type="predicted"/>
<sequence>MIWKAAFPGPRNVALKRFCLKAPEYPIVLSKPNRWRTFLDQDAGAIRGYASRDSNPTIFYTCRESLEVASETYTLTFGSLGVEPRTWFNYDIDSVHLDLSFTGMIAQNICNDISNVTGMLTSAPRDFLSLDEIDGLDDVIEVVFVKPEADGVSPLMRLNVDFMKRSYLSRKFAGFNDLIRKYWAKGNGRTPQALRI</sequence>
<dbReference type="Pfam" id="PF20150">
    <property type="entry name" value="2EXR"/>
    <property type="match status" value="1"/>
</dbReference>
<dbReference type="InterPro" id="IPR045518">
    <property type="entry name" value="2EXR"/>
</dbReference>
<dbReference type="Proteomes" id="UP000297777">
    <property type="component" value="Unassembled WGS sequence"/>
</dbReference>
<protein>
    <recommendedName>
        <fullName evidence="1">2EXR domain-containing protein</fullName>
    </recommendedName>
</protein>
<evidence type="ECO:0000259" key="1">
    <source>
        <dbReference type="Pfam" id="PF20150"/>
    </source>
</evidence>
<dbReference type="PANTHER" id="PTHR35910:SF6">
    <property type="entry name" value="2EXR DOMAIN-CONTAINING PROTEIN"/>
    <property type="match status" value="1"/>
</dbReference>
<accession>A0A4Z1FCC0</accession>
<name>A0A4Z1FCC0_9HELO</name>
<feature type="domain" description="2EXR" evidence="1">
    <location>
        <begin position="1"/>
        <end position="94"/>
    </location>
</feature>
<reference evidence="2 3" key="1">
    <citation type="submission" date="2017-12" db="EMBL/GenBank/DDBJ databases">
        <title>Comparative genomics of Botrytis spp.</title>
        <authorList>
            <person name="Valero-Jimenez C.A."/>
            <person name="Tapia P."/>
            <person name="Veloso J."/>
            <person name="Silva-Moreno E."/>
            <person name="Staats M."/>
            <person name="Valdes J.H."/>
            <person name="Van Kan J.A.L."/>
        </authorList>
    </citation>
    <scope>NUCLEOTIDE SEQUENCE [LARGE SCALE GENOMIC DNA]</scope>
    <source>
        <strain evidence="2 3">Bt9001</strain>
    </source>
</reference>
<comment type="caution">
    <text evidence="2">The sequence shown here is derived from an EMBL/GenBank/DDBJ whole genome shotgun (WGS) entry which is preliminary data.</text>
</comment>
<dbReference type="PANTHER" id="PTHR35910">
    <property type="entry name" value="2EXR DOMAIN-CONTAINING PROTEIN"/>
    <property type="match status" value="1"/>
</dbReference>
<evidence type="ECO:0000313" key="2">
    <source>
        <dbReference type="EMBL" id="TGO19031.1"/>
    </source>
</evidence>
<organism evidence="2 3">
    <name type="scientific">Botrytis tulipae</name>
    <dbReference type="NCBI Taxonomy" id="87230"/>
    <lineage>
        <taxon>Eukaryota</taxon>
        <taxon>Fungi</taxon>
        <taxon>Dikarya</taxon>
        <taxon>Ascomycota</taxon>
        <taxon>Pezizomycotina</taxon>
        <taxon>Leotiomycetes</taxon>
        <taxon>Helotiales</taxon>
        <taxon>Sclerotiniaceae</taxon>
        <taxon>Botrytis</taxon>
    </lineage>
</organism>
<dbReference type="AlphaFoldDB" id="A0A4Z1FCC0"/>
<dbReference type="OrthoDB" id="3437257at2759"/>
<gene>
    <name evidence="2" type="ORF">BTUL_0006g00640</name>
</gene>